<accession>A0A8J1TWJ6</accession>
<dbReference type="CDD" id="cd20035">
    <property type="entry name" value="FH_FOXQ2-like"/>
    <property type="match status" value="1"/>
</dbReference>
<keyword evidence="6" id="KW-1185">Reference proteome</keyword>
<dbReference type="GO" id="GO:0000981">
    <property type="term" value="F:DNA-binding transcription factor activity, RNA polymerase II-specific"/>
    <property type="evidence" value="ECO:0007669"/>
    <property type="project" value="TreeGrafter"/>
</dbReference>
<keyword evidence="2 3" id="KW-0539">Nucleus</keyword>
<dbReference type="PANTHER" id="PTHR11829:SF343">
    <property type="entry name" value="FORK-HEAD DOMAIN-CONTAINING PROTEIN"/>
    <property type="match status" value="1"/>
</dbReference>
<dbReference type="AlphaFoldDB" id="A0A8J1TWJ6"/>
<dbReference type="FunFam" id="1.10.10.10:FF:000352">
    <property type="entry name" value="Forkhead box Q2"/>
    <property type="match status" value="1"/>
</dbReference>
<evidence type="ECO:0000313" key="5">
    <source>
        <dbReference type="EMBL" id="CAH1797154.1"/>
    </source>
</evidence>
<dbReference type="PROSITE" id="PS50039">
    <property type="entry name" value="FORK_HEAD_3"/>
    <property type="match status" value="1"/>
</dbReference>
<keyword evidence="1 3" id="KW-0238">DNA-binding</keyword>
<dbReference type="InterPro" id="IPR047519">
    <property type="entry name" value="FH_FOXQ2-like"/>
</dbReference>
<evidence type="ECO:0000256" key="1">
    <source>
        <dbReference type="ARBA" id="ARBA00023125"/>
    </source>
</evidence>
<dbReference type="PROSITE" id="PS00658">
    <property type="entry name" value="FORK_HEAD_2"/>
    <property type="match status" value="1"/>
</dbReference>
<comment type="caution">
    <text evidence="5">The sequence shown here is derived from an EMBL/GenBank/DDBJ whole genome shotgun (WGS) entry which is preliminary data.</text>
</comment>
<dbReference type="InterPro" id="IPR036388">
    <property type="entry name" value="WH-like_DNA-bd_sf"/>
</dbReference>
<dbReference type="GO" id="GO:0000978">
    <property type="term" value="F:RNA polymerase II cis-regulatory region sequence-specific DNA binding"/>
    <property type="evidence" value="ECO:0007669"/>
    <property type="project" value="TreeGrafter"/>
</dbReference>
<evidence type="ECO:0000256" key="2">
    <source>
        <dbReference type="ARBA" id="ARBA00023242"/>
    </source>
</evidence>
<feature type="compositionally biased region" description="Polar residues" evidence="4">
    <location>
        <begin position="226"/>
        <end position="243"/>
    </location>
</feature>
<feature type="compositionally biased region" description="Polar residues" evidence="4">
    <location>
        <begin position="250"/>
        <end position="282"/>
    </location>
</feature>
<dbReference type="SUPFAM" id="SSF46785">
    <property type="entry name" value="Winged helix' DNA-binding domain"/>
    <property type="match status" value="1"/>
</dbReference>
<dbReference type="Gene3D" id="1.10.10.10">
    <property type="entry name" value="Winged helix-like DNA-binding domain superfamily/Winged helix DNA-binding domain"/>
    <property type="match status" value="1"/>
</dbReference>
<dbReference type="PANTHER" id="PTHR11829">
    <property type="entry name" value="FORKHEAD BOX PROTEIN"/>
    <property type="match status" value="1"/>
</dbReference>
<feature type="region of interest" description="Disordered" evidence="4">
    <location>
        <begin position="225"/>
        <end position="282"/>
    </location>
</feature>
<dbReference type="EMBL" id="CAIIXF020000010">
    <property type="protein sequence ID" value="CAH1797154.1"/>
    <property type="molecule type" value="Genomic_DNA"/>
</dbReference>
<dbReference type="PRINTS" id="PR00053">
    <property type="entry name" value="FORKHEAD"/>
</dbReference>
<sequence length="362" mass="41057">MEIETRQQMKPYGQHSTMNMPTMSGLTLSEHMVPTPEMAQQIQEYNSRVQLVLQGFQGHVMPMPMPISYPTSILPVPHPLQAGFPRPGFPASFLCREEPKPQYSYIGLIAMAILSSKEKRLVLSDIYQWILDNYIYFRQRGPGWRNSIRHNLSLNDCFIKADRSANGKGHYWAIHDANLEDFKKGDFRRRRAQNRVRKAMGLDITDNDDDDSPCPSPVVRLPVISWQGSGKQRTGSPPETSVCTPGPSFEASNMYNNDPKSTNMYPSNPTSTKDISSVQSSDLANPSCPAMYNFKPIEHADMFTSMSHKPRFYPQPVMPHLQSSAISQDRPRKKRAFDVESLLAPDDIYEAQTPKRQCQGNN</sequence>
<feature type="DNA-binding region" description="Fork-head" evidence="3">
    <location>
        <begin position="100"/>
        <end position="192"/>
    </location>
</feature>
<dbReference type="SMART" id="SM00339">
    <property type="entry name" value="FH"/>
    <property type="match status" value="1"/>
</dbReference>
<dbReference type="OrthoDB" id="5954824at2759"/>
<proteinExistence type="predicted"/>
<protein>
    <submittedName>
        <fullName evidence="5">Uncharacterized protein</fullName>
    </submittedName>
</protein>
<dbReference type="Pfam" id="PF00250">
    <property type="entry name" value="Forkhead"/>
    <property type="match status" value="1"/>
</dbReference>
<dbReference type="PROSITE" id="PS00657">
    <property type="entry name" value="FORK_HEAD_1"/>
    <property type="match status" value="1"/>
</dbReference>
<dbReference type="InterPro" id="IPR050211">
    <property type="entry name" value="FOX_domain-containing"/>
</dbReference>
<comment type="subcellular location">
    <subcellularLocation>
        <location evidence="3">Nucleus</location>
    </subcellularLocation>
</comment>
<organism evidence="5 6">
    <name type="scientific">Owenia fusiformis</name>
    <name type="common">Polychaete worm</name>
    <dbReference type="NCBI Taxonomy" id="6347"/>
    <lineage>
        <taxon>Eukaryota</taxon>
        <taxon>Metazoa</taxon>
        <taxon>Spiralia</taxon>
        <taxon>Lophotrochozoa</taxon>
        <taxon>Annelida</taxon>
        <taxon>Polychaeta</taxon>
        <taxon>Sedentaria</taxon>
        <taxon>Canalipalpata</taxon>
        <taxon>Sabellida</taxon>
        <taxon>Oweniida</taxon>
        <taxon>Oweniidae</taxon>
        <taxon>Owenia</taxon>
    </lineage>
</organism>
<gene>
    <name evidence="5" type="ORF">OFUS_LOCUS21489</name>
</gene>
<evidence type="ECO:0000313" key="6">
    <source>
        <dbReference type="Proteomes" id="UP000749559"/>
    </source>
</evidence>
<dbReference type="InterPro" id="IPR018122">
    <property type="entry name" value="TF_fork_head_CS_1"/>
</dbReference>
<dbReference type="GO" id="GO:0009653">
    <property type="term" value="P:anatomical structure morphogenesis"/>
    <property type="evidence" value="ECO:0007669"/>
    <property type="project" value="TreeGrafter"/>
</dbReference>
<dbReference type="GO" id="GO:0030154">
    <property type="term" value="P:cell differentiation"/>
    <property type="evidence" value="ECO:0007669"/>
    <property type="project" value="TreeGrafter"/>
</dbReference>
<dbReference type="InterPro" id="IPR001766">
    <property type="entry name" value="Fork_head_dom"/>
</dbReference>
<dbReference type="InterPro" id="IPR036390">
    <property type="entry name" value="WH_DNA-bd_sf"/>
</dbReference>
<dbReference type="GO" id="GO:0005634">
    <property type="term" value="C:nucleus"/>
    <property type="evidence" value="ECO:0007669"/>
    <property type="project" value="UniProtKB-SubCell"/>
</dbReference>
<evidence type="ECO:0000256" key="3">
    <source>
        <dbReference type="PROSITE-ProRule" id="PRU00089"/>
    </source>
</evidence>
<dbReference type="InterPro" id="IPR030456">
    <property type="entry name" value="TF_fork_head_CS_2"/>
</dbReference>
<name>A0A8J1TWJ6_OWEFU</name>
<evidence type="ECO:0000256" key="4">
    <source>
        <dbReference type="SAM" id="MobiDB-lite"/>
    </source>
</evidence>
<reference evidence="5" key="1">
    <citation type="submission" date="2022-03" db="EMBL/GenBank/DDBJ databases">
        <authorList>
            <person name="Martin C."/>
        </authorList>
    </citation>
    <scope>NUCLEOTIDE SEQUENCE</scope>
</reference>
<dbReference type="Proteomes" id="UP000749559">
    <property type="component" value="Unassembled WGS sequence"/>
</dbReference>